<sequence>MFPLIILSFFAGRLEGLKFMHF</sequence>
<dbReference type="AlphaFoldDB" id="A0A0E9RR12"/>
<protein>
    <submittedName>
        <fullName evidence="1">Uncharacterized protein</fullName>
    </submittedName>
</protein>
<dbReference type="EMBL" id="GBXM01077340">
    <property type="protein sequence ID" value="JAH31237.1"/>
    <property type="molecule type" value="Transcribed_RNA"/>
</dbReference>
<organism evidence="1">
    <name type="scientific">Anguilla anguilla</name>
    <name type="common">European freshwater eel</name>
    <name type="synonym">Muraena anguilla</name>
    <dbReference type="NCBI Taxonomy" id="7936"/>
    <lineage>
        <taxon>Eukaryota</taxon>
        <taxon>Metazoa</taxon>
        <taxon>Chordata</taxon>
        <taxon>Craniata</taxon>
        <taxon>Vertebrata</taxon>
        <taxon>Euteleostomi</taxon>
        <taxon>Actinopterygii</taxon>
        <taxon>Neopterygii</taxon>
        <taxon>Teleostei</taxon>
        <taxon>Anguilliformes</taxon>
        <taxon>Anguillidae</taxon>
        <taxon>Anguilla</taxon>
    </lineage>
</organism>
<name>A0A0E9RR12_ANGAN</name>
<reference evidence="1" key="2">
    <citation type="journal article" date="2015" name="Fish Shellfish Immunol.">
        <title>Early steps in the European eel (Anguilla anguilla)-Vibrio vulnificus interaction in the gills: Role of the RtxA13 toxin.</title>
        <authorList>
            <person name="Callol A."/>
            <person name="Pajuelo D."/>
            <person name="Ebbesson L."/>
            <person name="Teles M."/>
            <person name="MacKenzie S."/>
            <person name="Amaro C."/>
        </authorList>
    </citation>
    <scope>NUCLEOTIDE SEQUENCE</scope>
</reference>
<evidence type="ECO:0000313" key="1">
    <source>
        <dbReference type="EMBL" id="JAH31237.1"/>
    </source>
</evidence>
<proteinExistence type="predicted"/>
<accession>A0A0E9RR12</accession>
<reference evidence="1" key="1">
    <citation type="submission" date="2014-11" db="EMBL/GenBank/DDBJ databases">
        <authorList>
            <person name="Amaro Gonzalez C."/>
        </authorList>
    </citation>
    <scope>NUCLEOTIDE SEQUENCE</scope>
</reference>